<dbReference type="Proteomes" id="UP001632037">
    <property type="component" value="Unassembled WGS sequence"/>
</dbReference>
<dbReference type="Pfam" id="PF13637">
    <property type="entry name" value="Ank_4"/>
    <property type="match status" value="1"/>
</dbReference>
<dbReference type="PANTHER" id="PTHR46586:SF3">
    <property type="entry name" value="ANKYRIN REPEAT-CONTAINING PROTEIN"/>
    <property type="match status" value="1"/>
</dbReference>
<reference evidence="1 2" key="1">
    <citation type="submission" date="2024-09" db="EMBL/GenBank/DDBJ databases">
        <title>Genome sequencing and assembly of Phytophthora oleae, isolate VK10A, causative agent of rot of olive drupes.</title>
        <authorList>
            <person name="Conti Taguali S."/>
            <person name="Riolo M."/>
            <person name="La Spada F."/>
            <person name="Cacciola S.O."/>
            <person name="Dionisio G."/>
        </authorList>
    </citation>
    <scope>NUCLEOTIDE SEQUENCE [LARGE SCALE GENOMIC DNA]</scope>
    <source>
        <strain evidence="1 2">VK10A</strain>
    </source>
</reference>
<protein>
    <recommendedName>
        <fullName evidence="3">Ankyrin repeat protein</fullName>
    </recommendedName>
</protein>
<name>A0ABD3FFL6_9STRA</name>
<dbReference type="AlphaFoldDB" id="A0ABD3FFL6"/>
<proteinExistence type="predicted"/>
<dbReference type="SUPFAM" id="SSF48403">
    <property type="entry name" value="Ankyrin repeat"/>
    <property type="match status" value="1"/>
</dbReference>
<evidence type="ECO:0000313" key="2">
    <source>
        <dbReference type="Proteomes" id="UP001632037"/>
    </source>
</evidence>
<dbReference type="Gene3D" id="1.25.40.20">
    <property type="entry name" value="Ankyrin repeat-containing domain"/>
    <property type="match status" value="1"/>
</dbReference>
<dbReference type="InterPro" id="IPR052050">
    <property type="entry name" value="SecEffector_AnkRepeat"/>
</dbReference>
<organism evidence="1 2">
    <name type="scientific">Phytophthora oleae</name>
    <dbReference type="NCBI Taxonomy" id="2107226"/>
    <lineage>
        <taxon>Eukaryota</taxon>
        <taxon>Sar</taxon>
        <taxon>Stramenopiles</taxon>
        <taxon>Oomycota</taxon>
        <taxon>Peronosporomycetes</taxon>
        <taxon>Peronosporales</taxon>
        <taxon>Peronosporaceae</taxon>
        <taxon>Phytophthora</taxon>
    </lineage>
</organism>
<dbReference type="InterPro" id="IPR002110">
    <property type="entry name" value="Ankyrin_rpt"/>
</dbReference>
<gene>
    <name evidence="1" type="ORF">V7S43_009163</name>
</gene>
<sequence length="109" mass="11981">MKTRGIDLDMNTAKAAMDSAAGHGRLEVVRWLIERDLGRGTTYAIHFAAARGHLEVAKYLHAQGFTGCNQGTVQMAAIYLSSSGCGLSFTTIRRLVYFLYTTESHGCRH</sequence>
<evidence type="ECO:0008006" key="3">
    <source>
        <dbReference type="Google" id="ProtNLM"/>
    </source>
</evidence>
<comment type="caution">
    <text evidence="1">The sequence shown here is derived from an EMBL/GenBank/DDBJ whole genome shotgun (WGS) entry which is preliminary data.</text>
</comment>
<dbReference type="EMBL" id="JBIMZQ010000019">
    <property type="protein sequence ID" value="KAL3665730.1"/>
    <property type="molecule type" value="Genomic_DNA"/>
</dbReference>
<dbReference type="InterPro" id="IPR036770">
    <property type="entry name" value="Ankyrin_rpt-contain_sf"/>
</dbReference>
<dbReference type="PANTHER" id="PTHR46586">
    <property type="entry name" value="ANKYRIN REPEAT-CONTAINING PROTEIN"/>
    <property type="match status" value="1"/>
</dbReference>
<keyword evidence="2" id="KW-1185">Reference proteome</keyword>
<evidence type="ECO:0000313" key="1">
    <source>
        <dbReference type="EMBL" id="KAL3665730.1"/>
    </source>
</evidence>
<accession>A0ABD3FFL6</accession>